<proteinExistence type="predicted"/>
<protein>
    <submittedName>
        <fullName evidence="2">Uncharacterized protein</fullName>
    </submittedName>
</protein>
<feature type="transmembrane region" description="Helical" evidence="1">
    <location>
        <begin position="474"/>
        <end position="496"/>
    </location>
</feature>
<comment type="caution">
    <text evidence="2">The sequence shown here is derived from an EMBL/GenBank/DDBJ whole genome shotgun (WGS) entry which is preliminary data.</text>
</comment>
<evidence type="ECO:0000256" key="1">
    <source>
        <dbReference type="SAM" id="Phobius"/>
    </source>
</evidence>
<feature type="transmembrane region" description="Helical" evidence="1">
    <location>
        <begin position="39"/>
        <end position="58"/>
    </location>
</feature>
<accession>A0A1Y1W965</accession>
<feature type="transmembrane region" description="Helical" evidence="1">
    <location>
        <begin position="12"/>
        <end position="33"/>
    </location>
</feature>
<dbReference type="RefSeq" id="XP_040743506.1">
    <property type="nucleotide sequence ID" value="XM_040883504.1"/>
</dbReference>
<name>A0A1Y1W965_9FUNG</name>
<feature type="transmembrane region" description="Helical" evidence="1">
    <location>
        <begin position="70"/>
        <end position="91"/>
    </location>
</feature>
<keyword evidence="1" id="KW-1133">Transmembrane helix</keyword>
<keyword evidence="1" id="KW-0472">Membrane</keyword>
<dbReference type="GeneID" id="63800152"/>
<dbReference type="AlphaFoldDB" id="A0A1Y1W965"/>
<evidence type="ECO:0000313" key="2">
    <source>
        <dbReference type="EMBL" id="ORX69868.1"/>
    </source>
</evidence>
<evidence type="ECO:0000313" key="3">
    <source>
        <dbReference type="Proteomes" id="UP000193922"/>
    </source>
</evidence>
<dbReference type="Proteomes" id="UP000193922">
    <property type="component" value="Unassembled WGS sequence"/>
</dbReference>
<organism evidence="2 3">
    <name type="scientific">Linderina pennispora</name>
    <dbReference type="NCBI Taxonomy" id="61395"/>
    <lineage>
        <taxon>Eukaryota</taxon>
        <taxon>Fungi</taxon>
        <taxon>Fungi incertae sedis</taxon>
        <taxon>Zoopagomycota</taxon>
        <taxon>Kickxellomycotina</taxon>
        <taxon>Kickxellomycetes</taxon>
        <taxon>Kickxellales</taxon>
        <taxon>Kickxellaceae</taxon>
        <taxon>Linderina</taxon>
    </lineage>
</organism>
<dbReference type="EMBL" id="MCFD01000006">
    <property type="protein sequence ID" value="ORX69868.1"/>
    <property type="molecule type" value="Genomic_DNA"/>
</dbReference>
<sequence>MEDRVILVISQTWFQVIMAVANMLMFFIVTTLVSVAASWFSAIQFSQFVTSGVGLLMATPRWTRHKSAGVSLLYVVTCAVIWASSHISILLQKVGSNGAVMDSIGTGTSSLNPLKYQYKTTSQCSELLGNSLAWYNCTDIADPRRFQVATSPVKTADPRFDSQTSQWKAVLNTTANEEVVIAGAPDFSKLFNKTEALSISASHLTTARWDLGGYITETPNVTSPVMNSTGMEYFLATTAQWQPTFNNPNQNTSALLSAIQATASYDGYIIYYNIEVNNTRFGTHGSSCSATTYGSIFDKYKDAIKNPKVKPVTGVTGTGLTGSLYDLEWTATSSGYKITVVSMSESWQGPGCCQYLVCDVYAYEAQVRFVIVKTNSKDYEDRKYNGRYKSPTIQNTFLTREDSYNRAISFCNMDTYHLANTEVEVKRRCDSQKFFSSLEQYHGLSDSIFTSSDPANITFQGQNIRLREGFRIRISGVSVLAAIAALALVCTVPRFFMSRFTPYTSHALEIVAATTTGSDNKRYSCLQTLPDIDVALDGDRMSGYTLVVNNGEVCTRHRGSVEPLPAPGMGQIYQQKSTVSFGTGGSLAT</sequence>
<keyword evidence="3" id="KW-1185">Reference proteome</keyword>
<gene>
    <name evidence="2" type="ORF">DL89DRAFT_148516</name>
</gene>
<reference evidence="2 3" key="1">
    <citation type="submission" date="2016-07" db="EMBL/GenBank/DDBJ databases">
        <title>Pervasive Adenine N6-methylation of Active Genes in Fungi.</title>
        <authorList>
            <consortium name="DOE Joint Genome Institute"/>
            <person name="Mondo S.J."/>
            <person name="Dannebaum R.O."/>
            <person name="Kuo R.C."/>
            <person name="Labutti K."/>
            <person name="Haridas S."/>
            <person name="Kuo A."/>
            <person name="Salamov A."/>
            <person name="Ahrendt S.R."/>
            <person name="Lipzen A."/>
            <person name="Sullivan W."/>
            <person name="Andreopoulos W.B."/>
            <person name="Clum A."/>
            <person name="Lindquist E."/>
            <person name="Daum C."/>
            <person name="Ramamoorthy G.K."/>
            <person name="Gryganskyi A."/>
            <person name="Culley D."/>
            <person name="Magnuson J.K."/>
            <person name="James T.Y."/>
            <person name="O'Malley M.A."/>
            <person name="Stajich J.E."/>
            <person name="Spatafora J.W."/>
            <person name="Visel A."/>
            <person name="Grigoriev I.V."/>
        </authorList>
    </citation>
    <scope>NUCLEOTIDE SEQUENCE [LARGE SCALE GENOMIC DNA]</scope>
    <source>
        <strain evidence="2 3">ATCC 12442</strain>
    </source>
</reference>
<keyword evidence="1" id="KW-0812">Transmembrane</keyword>